<feature type="compositionally biased region" description="Pro residues" evidence="7">
    <location>
        <begin position="688"/>
        <end position="698"/>
    </location>
</feature>
<feature type="modified residue" description="4-aspartylphosphate" evidence="6">
    <location>
        <position position="609"/>
    </location>
</feature>
<dbReference type="InterPro" id="IPR036097">
    <property type="entry name" value="HisK_dim/P_sf"/>
</dbReference>
<dbReference type="Gene3D" id="3.30.565.10">
    <property type="entry name" value="Histidine kinase-like ATPase, C-terminal domain"/>
    <property type="match status" value="1"/>
</dbReference>
<evidence type="ECO:0000256" key="5">
    <source>
        <dbReference type="ARBA" id="ARBA00022777"/>
    </source>
</evidence>
<organism evidence="12 13">
    <name type="scientific">Ramlibacter rhizophilus</name>
    <dbReference type="NCBI Taxonomy" id="1781167"/>
    <lineage>
        <taxon>Bacteria</taxon>
        <taxon>Pseudomonadati</taxon>
        <taxon>Pseudomonadota</taxon>
        <taxon>Betaproteobacteria</taxon>
        <taxon>Burkholderiales</taxon>
        <taxon>Comamonadaceae</taxon>
        <taxon>Ramlibacter</taxon>
    </lineage>
</organism>
<evidence type="ECO:0000256" key="1">
    <source>
        <dbReference type="ARBA" id="ARBA00000085"/>
    </source>
</evidence>
<name>A0A4Z0C1V4_9BURK</name>
<dbReference type="SMART" id="SM00448">
    <property type="entry name" value="REC"/>
    <property type="match status" value="1"/>
</dbReference>
<keyword evidence="4" id="KW-0808">Transferase</keyword>
<dbReference type="InterPro" id="IPR036890">
    <property type="entry name" value="HATPase_C_sf"/>
</dbReference>
<accession>A0A4Z0C1V4</accession>
<evidence type="ECO:0000259" key="9">
    <source>
        <dbReference type="PROSITE" id="PS50110"/>
    </source>
</evidence>
<sequence length="698" mass="76343">MSRAVDEAIASNLPFDQVYRTVGPGGALKWIHAMGRVLRGDKGEPRQFDGITLDITDRVQAQQRVRGFADAAPAMLWVTEADGFCSFLSRGWTSFTGQSETAGLGYGWLEMVHPDDRAQAGARFQAANARREAFSLEHRLKHGNGQWRWVIDAGNPRWGPAGEFLGFAGSVTDIHDRYVAEQALRKSRERYVRLLGAIDEGFCVVQVLMVDGQPADYRFIETNATFERQTGLHEPLGRTALELVPGLERWWIETYGDVALTGVARRFTHGSRAMGRWFDVFASPIGERDELQVAILFRDVSQQVEAERRLLEADRRKDEFLATLAHELRNPLAPIRSGAELLRSMGDNPTQLRCAEIIGRQAGHLARMVDDLMDASRISRGKLELRLAPLALQDVVRAAVENATEALGAGRHPLSVDVPPQPVRVLGDEVRLVQVLLNLLTNAARYSAEGRPVAVRLEVQPPVALLHVRDEGVGIAPEQLQRVFDMFWQGGAESERSSGGLGIGLSLVQRLTELHGGTVEVRSRGLGLGSEFSVRLPLAAAAPVPGPSQQGGAATLQPRRVLVVDDNRDAADLLAQVLRVMGYEVFTAYDGVEGVAQAQALAPDAVVLDLGMPRLDGWGACRAIRAGAQDQRIVLVALSGWGQAADLERTREAGFDRHLVKPLLPSDLVAVLEEVFQEREQGATAGRPEPPPESVAPR</sequence>
<dbReference type="Pfam" id="PF00072">
    <property type="entry name" value="Response_reg"/>
    <property type="match status" value="1"/>
</dbReference>
<comment type="caution">
    <text evidence="12">The sequence shown here is derived from an EMBL/GenBank/DDBJ whole genome shotgun (WGS) entry which is preliminary data.</text>
</comment>
<dbReference type="InterPro" id="IPR004358">
    <property type="entry name" value="Sig_transdc_His_kin-like_C"/>
</dbReference>
<dbReference type="GO" id="GO:0005886">
    <property type="term" value="C:plasma membrane"/>
    <property type="evidence" value="ECO:0007669"/>
    <property type="project" value="TreeGrafter"/>
</dbReference>
<dbReference type="CDD" id="cd00130">
    <property type="entry name" value="PAS"/>
    <property type="match status" value="1"/>
</dbReference>
<dbReference type="InterPro" id="IPR011006">
    <property type="entry name" value="CheY-like_superfamily"/>
</dbReference>
<dbReference type="GO" id="GO:0000155">
    <property type="term" value="F:phosphorelay sensor kinase activity"/>
    <property type="evidence" value="ECO:0007669"/>
    <property type="project" value="InterPro"/>
</dbReference>
<dbReference type="InterPro" id="IPR005467">
    <property type="entry name" value="His_kinase_dom"/>
</dbReference>
<dbReference type="NCBIfam" id="TIGR00229">
    <property type="entry name" value="sensory_box"/>
    <property type="match status" value="1"/>
</dbReference>
<dbReference type="Gene3D" id="2.10.70.100">
    <property type="match status" value="1"/>
</dbReference>
<evidence type="ECO:0000256" key="6">
    <source>
        <dbReference type="PROSITE-ProRule" id="PRU00169"/>
    </source>
</evidence>
<dbReference type="CDD" id="cd17580">
    <property type="entry name" value="REC_2_DhkD-like"/>
    <property type="match status" value="1"/>
</dbReference>
<dbReference type="EC" id="2.7.13.3" evidence="2"/>
<dbReference type="InterPro" id="IPR003661">
    <property type="entry name" value="HisK_dim/P_dom"/>
</dbReference>
<evidence type="ECO:0000313" key="12">
    <source>
        <dbReference type="EMBL" id="TFZ04488.1"/>
    </source>
</evidence>
<dbReference type="EMBL" id="SMLL01000001">
    <property type="protein sequence ID" value="TFZ04488.1"/>
    <property type="molecule type" value="Genomic_DNA"/>
</dbReference>
<proteinExistence type="predicted"/>
<dbReference type="Pfam" id="PF08447">
    <property type="entry name" value="PAS_3"/>
    <property type="match status" value="1"/>
</dbReference>
<dbReference type="InterPro" id="IPR000014">
    <property type="entry name" value="PAS"/>
</dbReference>
<evidence type="ECO:0000256" key="3">
    <source>
        <dbReference type="ARBA" id="ARBA00022553"/>
    </source>
</evidence>
<dbReference type="Proteomes" id="UP000297564">
    <property type="component" value="Unassembled WGS sequence"/>
</dbReference>
<protein>
    <recommendedName>
        <fullName evidence="2">histidine kinase</fullName>
        <ecNumber evidence="2">2.7.13.3</ecNumber>
    </recommendedName>
</protein>
<dbReference type="InterPro" id="IPR013655">
    <property type="entry name" value="PAS_fold_3"/>
</dbReference>
<feature type="domain" description="PAC" evidence="11">
    <location>
        <begin position="15"/>
        <end position="67"/>
    </location>
</feature>
<dbReference type="SMART" id="SM00091">
    <property type="entry name" value="PAS"/>
    <property type="match status" value="2"/>
</dbReference>
<dbReference type="PROSITE" id="PS50110">
    <property type="entry name" value="RESPONSE_REGULATORY"/>
    <property type="match status" value="1"/>
</dbReference>
<dbReference type="FunFam" id="3.30.450.20:FF:000099">
    <property type="entry name" value="Sensory box sensor histidine kinase"/>
    <property type="match status" value="1"/>
</dbReference>
<feature type="region of interest" description="Disordered" evidence="7">
    <location>
        <begin position="679"/>
        <end position="698"/>
    </location>
</feature>
<comment type="catalytic activity">
    <reaction evidence="1">
        <text>ATP + protein L-histidine = ADP + protein N-phospho-L-histidine.</text>
        <dbReference type="EC" id="2.7.13.3"/>
    </reaction>
</comment>
<keyword evidence="5" id="KW-0418">Kinase</keyword>
<dbReference type="Gene3D" id="3.30.450.20">
    <property type="entry name" value="PAS domain"/>
    <property type="match status" value="2"/>
</dbReference>
<dbReference type="GO" id="GO:0009927">
    <property type="term" value="F:histidine phosphotransfer kinase activity"/>
    <property type="evidence" value="ECO:0007669"/>
    <property type="project" value="TreeGrafter"/>
</dbReference>
<dbReference type="SMART" id="SM00388">
    <property type="entry name" value="HisKA"/>
    <property type="match status" value="1"/>
</dbReference>
<dbReference type="Gene3D" id="1.10.287.130">
    <property type="match status" value="1"/>
</dbReference>
<dbReference type="InterPro" id="IPR001610">
    <property type="entry name" value="PAC"/>
</dbReference>
<feature type="domain" description="PAS" evidence="10">
    <location>
        <begin position="61"/>
        <end position="131"/>
    </location>
</feature>
<dbReference type="CDD" id="cd00082">
    <property type="entry name" value="HisKA"/>
    <property type="match status" value="1"/>
</dbReference>
<dbReference type="PANTHER" id="PTHR43047">
    <property type="entry name" value="TWO-COMPONENT HISTIDINE PROTEIN KINASE"/>
    <property type="match status" value="1"/>
</dbReference>
<evidence type="ECO:0000256" key="4">
    <source>
        <dbReference type="ARBA" id="ARBA00022679"/>
    </source>
</evidence>
<feature type="domain" description="Histidine kinase" evidence="8">
    <location>
        <begin position="323"/>
        <end position="540"/>
    </location>
</feature>
<dbReference type="SMART" id="SM00086">
    <property type="entry name" value="PAC"/>
    <property type="match status" value="2"/>
</dbReference>
<dbReference type="SUPFAM" id="SSF55785">
    <property type="entry name" value="PYP-like sensor domain (PAS domain)"/>
    <property type="match status" value="3"/>
</dbReference>
<dbReference type="Gene3D" id="3.40.50.2300">
    <property type="match status" value="1"/>
</dbReference>
<dbReference type="SMART" id="SM00387">
    <property type="entry name" value="HATPase_c"/>
    <property type="match status" value="1"/>
</dbReference>
<dbReference type="InterPro" id="IPR003594">
    <property type="entry name" value="HATPase_dom"/>
</dbReference>
<keyword evidence="13" id="KW-1185">Reference proteome</keyword>
<keyword evidence="3 6" id="KW-0597">Phosphoprotein</keyword>
<evidence type="ECO:0000256" key="2">
    <source>
        <dbReference type="ARBA" id="ARBA00012438"/>
    </source>
</evidence>
<dbReference type="Pfam" id="PF02518">
    <property type="entry name" value="HATPase_c"/>
    <property type="match status" value="1"/>
</dbReference>
<dbReference type="InterPro" id="IPR001789">
    <property type="entry name" value="Sig_transdc_resp-reg_receiver"/>
</dbReference>
<feature type="domain" description="Response regulatory" evidence="9">
    <location>
        <begin position="560"/>
        <end position="676"/>
    </location>
</feature>
<gene>
    <name evidence="12" type="ORF">EZ242_01690</name>
</gene>
<evidence type="ECO:0000259" key="11">
    <source>
        <dbReference type="PROSITE" id="PS50113"/>
    </source>
</evidence>
<dbReference type="Pfam" id="PF00512">
    <property type="entry name" value="HisKA"/>
    <property type="match status" value="1"/>
</dbReference>
<feature type="domain" description="PAC" evidence="11">
    <location>
        <begin position="134"/>
        <end position="186"/>
    </location>
</feature>
<dbReference type="PROSITE" id="PS50113">
    <property type="entry name" value="PAC"/>
    <property type="match status" value="2"/>
</dbReference>
<dbReference type="OrthoDB" id="8552871at2"/>
<dbReference type="InterPro" id="IPR035965">
    <property type="entry name" value="PAS-like_dom_sf"/>
</dbReference>
<dbReference type="SUPFAM" id="SSF52172">
    <property type="entry name" value="CheY-like"/>
    <property type="match status" value="1"/>
</dbReference>
<evidence type="ECO:0000259" key="8">
    <source>
        <dbReference type="PROSITE" id="PS50109"/>
    </source>
</evidence>
<evidence type="ECO:0000259" key="10">
    <source>
        <dbReference type="PROSITE" id="PS50112"/>
    </source>
</evidence>
<dbReference type="SUPFAM" id="SSF55874">
    <property type="entry name" value="ATPase domain of HSP90 chaperone/DNA topoisomerase II/histidine kinase"/>
    <property type="match status" value="1"/>
</dbReference>
<dbReference type="SUPFAM" id="SSF47384">
    <property type="entry name" value="Homodimeric domain of signal transducing histidine kinase"/>
    <property type="match status" value="1"/>
</dbReference>
<evidence type="ECO:0000313" key="13">
    <source>
        <dbReference type="Proteomes" id="UP000297564"/>
    </source>
</evidence>
<dbReference type="PANTHER" id="PTHR43047:SF72">
    <property type="entry name" value="OSMOSENSING HISTIDINE PROTEIN KINASE SLN1"/>
    <property type="match status" value="1"/>
</dbReference>
<dbReference type="PROSITE" id="PS50109">
    <property type="entry name" value="HIS_KIN"/>
    <property type="match status" value="1"/>
</dbReference>
<dbReference type="InterPro" id="IPR000700">
    <property type="entry name" value="PAS-assoc_C"/>
</dbReference>
<evidence type="ECO:0000256" key="7">
    <source>
        <dbReference type="SAM" id="MobiDB-lite"/>
    </source>
</evidence>
<reference evidence="12 13" key="1">
    <citation type="submission" date="2019-03" db="EMBL/GenBank/DDBJ databases">
        <title>Ramlibacter rhizophilus CCTCC AB2015357, whole genome shotgun sequence.</title>
        <authorList>
            <person name="Zhang X."/>
            <person name="Feng G."/>
            <person name="Zhu H."/>
        </authorList>
    </citation>
    <scope>NUCLEOTIDE SEQUENCE [LARGE SCALE GENOMIC DNA]</scope>
    <source>
        <strain evidence="12 13">CCTCC AB2015357</strain>
    </source>
</reference>
<dbReference type="AlphaFoldDB" id="A0A4Z0C1V4"/>
<dbReference type="PRINTS" id="PR00344">
    <property type="entry name" value="BCTRLSENSOR"/>
</dbReference>
<dbReference type="PROSITE" id="PS50112">
    <property type="entry name" value="PAS"/>
    <property type="match status" value="1"/>
</dbReference>